<dbReference type="PROSITE" id="PS50405">
    <property type="entry name" value="GST_CTER"/>
    <property type="match status" value="1"/>
</dbReference>
<organism evidence="3 4">
    <name type="scientific">Pseudooceanicola lipolyticus</name>
    <dbReference type="NCBI Taxonomy" id="2029104"/>
    <lineage>
        <taxon>Bacteria</taxon>
        <taxon>Pseudomonadati</taxon>
        <taxon>Pseudomonadota</taxon>
        <taxon>Alphaproteobacteria</taxon>
        <taxon>Rhodobacterales</taxon>
        <taxon>Paracoccaceae</taxon>
        <taxon>Pseudooceanicola</taxon>
    </lineage>
</organism>
<keyword evidence="3" id="KW-0808">Transferase</keyword>
<evidence type="ECO:0000259" key="2">
    <source>
        <dbReference type="PROSITE" id="PS50405"/>
    </source>
</evidence>
<dbReference type="Pfam" id="PF02798">
    <property type="entry name" value="GST_N"/>
    <property type="match status" value="1"/>
</dbReference>
<accession>A0A2M8J441</accession>
<dbReference type="InterPro" id="IPR010987">
    <property type="entry name" value="Glutathione-S-Trfase_C-like"/>
</dbReference>
<dbReference type="OrthoDB" id="7583243at2"/>
<feature type="domain" description="GST C-terminal" evidence="2">
    <location>
        <begin position="89"/>
        <end position="229"/>
    </location>
</feature>
<dbReference type="PANTHER" id="PTHR44051">
    <property type="entry name" value="GLUTATHIONE S-TRANSFERASE-RELATED"/>
    <property type="match status" value="1"/>
</dbReference>
<dbReference type="SFLD" id="SFLDG00358">
    <property type="entry name" value="Main_(cytGST)"/>
    <property type="match status" value="1"/>
</dbReference>
<dbReference type="CDD" id="cd03057">
    <property type="entry name" value="GST_N_Beta"/>
    <property type="match status" value="1"/>
</dbReference>
<feature type="domain" description="GST N-terminal" evidence="1">
    <location>
        <begin position="1"/>
        <end position="82"/>
    </location>
</feature>
<protein>
    <submittedName>
        <fullName evidence="3">Glutathione S-transferase family protein</fullName>
    </submittedName>
</protein>
<evidence type="ECO:0000259" key="1">
    <source>
        <dbReference type="PROSITE" id="PS50404"/>
    </source>
</evidence>
<sequence length="232" mass="26172">MSDYIVFFAPGTCARVPMTCLEEAGVPFESRVVSFTAKEQRGSDYLRLNPAGKVPVLVEDGRPLSENVAILTYLDSRFPDAGVMPPAETEFDRCRHISDLSFCASVLHPIVTRIRIPERFCSLDGARSDVWKLSAEMMIPHFDFIDARLARSPWWYGDRWAAMDSYVNWVWFRVTGAGFPQERYPNLMAHAERIAARPSVQRVLAREAAGQEDLVSRGLHYGFQPDASVPLT</sequence>
<dbReference type="InterPro" id="IPR036249">
    <property type="entry name" value="Thioredoxin-like_sf"/>
</dbReference>
<dbReference type="SUPFAM" id="SSF47616">
    <property type="entry name" value="GST C-terminal domain-like"/>
    <property type="match status" value="1"/>
</dbReference>
<dbReference type="PANTHER" id="PTHR44051:SF8">
    <property type="entry name" value="GLUTATHIONE S-TRANSFERASE GSTA"/>
    <property type="match status" value="1"/>
</dbReference>
<reference evidence="3 4" key="1">
    <citation type="journal article" date="2018" name="Int. J. Syst. Evol. Microbiol.">
        <title>Pseudooceanicola lipolyticus sp. nov., a marine alphaproteobacterium, reclassification of Oceanicola flagellatus as Pseudooceanicola flagellatus comb. nov. and emended description of the genus Pseudooceanicola.</title>
        <authorList>
            <person name="Huang M.-M."/>
            <person name="Guo L.-L."/>
            <person name="Wu Y.-H."/>
            <person name="Lai Q.-L."/>
            <person name="Shao Z.-Z."/>
            <person name="Wang C.-S."/>
            <person name="Wu M."/>
            <person name="Xu X.-W."/>
        </authorList>
    </citation>
    <scope>NUCLEOTIDE SEQUENCE [LARGE SCALE GENOMIC DNA]</scope>
    <source>
        <strain evidence="3 4">157</strain>
    </source>
</reference>
<dbReference type="AlphaFoldDB" id="A0A2M8J441"/>
<dbReference type="InterPro" id="IPR036282">
    <property type="entry name" value="Glutathione-S-Trfase_C_sf"/>
</dbReference>
<dbReference type="InterPro" id="IPR040079">
    <property type="entry name" value="Glutathione_S-Trfase"/>
</dbReference>
<evidence type="ECO:0000313" key="3">
    <source>
        <dbReference type="EMBL" id="PJE37538.1"/>
    </source>
</evidence>
<proteinExistence type="predicted"/>
<dbReference type="GO" id="GO:0016740">
    <property type="term" value="F:transferase activity"/>
    <property type="evidence" value="ECO:0007669"/>
    <property type="project" value="UniProtKB-KW"/>
</dbReference>
<dbReference type="Proteomes" id="UP000231553">
    <property type="component" value="Unassembled WGS sequence"/>
</dbReference>
<dbReference type="Gene3D" id="3.40.30.10">
    <property type="entry name" value="Glutaredoxin"/>
    <property type="match status" value="1"/>
</dbReference>
<dbReference type="RefSeq" id="WP_100161719.1">
    <property type="nucleotide sequence ID" value="NZ_PGTB01000013.1"/>
</dbReference>
<dbReference type="PROSITE" id="PS50404">
    <property type="entry name" value="GST_NTER"/>
    <property type="match status" value="1"/>
</dbReference>
<dbReference type="SUPFAM" id="SSF52833">
    <property type="entry name" value="Thioredoxin-like"/>
    <property type="match status" value="1"/>
</dbReference>
<gene>
    <name evidence="3" type="ORF">CVM52_06615</name>
</gene>
<dbReference type="Gene3D" id="1.20.1050.10">
    <property type="match status" value="1"/>
</dbReference>
<name>A0A2M8J441_9RHOB</name>
<keyword evidence="4" id="KW-1185">Reference proteome</keyword>
<comment type="caution">
    <text evidence="3">The sequence shown here is derived from an EMBL/GenBank/DDBJ whole genome shotgun (WGS) entry which is preliminary data.</text>
</comment>
<dbReference type="SFLD" id="SFLDS00019">
    <property type="entry name" value="Glutathione_Transferase_(cytos"/>
    <property type="match status" value="1"/>
</dbReference>
<dbReference type="EMBL" id="PGTB01000013">
    <property type="protein sequence ID" value="PJE37538.1"/>
    <property type="molecule type" value="Genomic_DNA"/>
</dbReference>
<dbReference type="InterPro" id="IPR004045">
    <property type="entry name" value="Glutathione_S-Trfase_N"/>
</dbReference>
<evidence type="ECO:0000313" key="4">
    <source>
        <dbReference type="Proteomes" id="UP000231553"/>
    </source>
</evidence>